<comment type="subcellular location">
    <subcellularLocation>
        <location evidence="6">Cytoplasm</location>
    </subcellularLocation>
</comment>
<dbReference type="InterPro" id="IPR049704">
    <property type="entry name" value="Aminotrans_3_PPA_site"/>
</dbReference>
<evidence type="ECO:0000256" key="6">
    <source>
        <dbReference type="HAMAP-Rule" id="MF_01107"/>
    </source>
</evidence>
<feature type="binding site" evidence="6">
    <location>
        <position position="127"/>
    </location>
    <ligand>
        <name>pyridoxal 5'-phosphate</name>
        <dbReference type="ChEBI" id="CHEBI:597326"/>
    </ligand>
</feature>
<evidence type="ECO:0000313" key="8">
    <source>
        <dbReference type="Proteomes" id="UP000194000"/>
    </source>
</evidence>
<comment type="subunit">
    <text evidence="6">Homodimer.</text>
</comment>
<dbReference type="GO" id="GO:0042802">
    <property type="term" value="F:identical protein binding"/>
    <property type="evidence" value="ECO:0007669"/>
    <property type="project" value="TreeGrafter"/>
</dbReference>
<dbReference type="InterPro" id="IPR015424">
    <property type="entry name" value="PyrdxlP-dep_Trfase"/>
</dbReference>
<dbReference type="GO" id="GO:0003992">
    <property type="term" value="F:N2-acetyl-L-ornithine:2-oxoglutarate 5-aminotransferase activity"/>
    <property type="evidence" value="ECO:0007669"/>
    <property type="project" value="UniProtKB-UniRule"/>
</dbReference>
<dbReference type="GO" id="GO:0030170">
    <property type="term" value="F:pyridoxal phosphate binding"/>
    <property type="evidence" value="ECO:0007669"/>
    <property type="project" value="InterPro"/>
</dbReference>
<feature type="binding site" evidence="6">
    <location>
        <position position="269"/>
    </location>
    <ligand>
        <name>N(2)-acetyl-L-ornithine</name>
        <dbReference type="ChEBI" id="CHEBI:57805"/>
    </ligand>
</feature>
<organism evidence="7 8">
    <name type="scientific">Mycobacterium fragae</name>
    <dbReference type="NCBI Taxonomy" id="1260918"/>
    <lineage>
        <taxon>Bacteria</taxon>
        <taxon>Bacillati</taxon>
        <taxon>Actinomycetota</taxon>
        <taxon>Actinomycetes</taxon>
        <taxon>Mycobacteriales</taxon>
        <taxon>Mycobacteriaceae</taxon>
        <taxon>Mycobacterium</taxon>
    </lineage>
</organism>
<dbReference type="SUPFAM" id="SSF53383">
    <property type="entry name" value="PLP-dependent transferases"/>
    <property type="match status" value="1"/>
</dbReference>
<dbReference type="AlphaFoldDB" id="A0A1X1UTN7"/>
<reference evidence="7 8" key="1">
    <citation type="submission" date="2016-01" db="EMBL/GenBank/DDBJ databases">
        <title>The new phylogeny of the genus Mycobacterium.</title>
        <authorList>
            <person name="Tarcisio F."/>
            <person name="Conor M."/>
            <person name="Antonella G."/>
            <person name="Elisabetta G."/>
            <person name="Giulia F.S."/>
            <person name="Sara T."/>
            <person name="Anna F."/>
            <person name="Clotilde B."/>
            <person name="Roberto B."/>
            <person name="Veronica D.S."/>
            <person name="Fabio R."/>
            <person name="Monica P."/>
            <person name="Olivier J."/>
            <person name="Enrico T."/>
            <person name="Nicola S."/>
        </authorList>
    </citation>
    <scope>NUCLEOTIDE SEQUENCE [LARGE SCALE GENOMIC DNA]</scope>
    <source>
        <strain evidence="7 8">DSM 45731</strain>
    </source>
</reference>
<comment type="cofactor">
    <cofactor evidence="6">
        <name>pyridoxal 5'-phosphate</name>
        <dbReference type="ChEBI" id="CHEBI:597326"/>
    </cofactor>
    <text evidence="6">Binds 1 pyridoxal phosphate per subunit.</text>
</comment>
<feature type="binding site" evidence="6">
    <location>
        <position position="270"/>
    </location>
    <ligand>
        <name>pyridoxal 5'-phosphate</name>
        <dbReference type="ChEBI" id="CHEBI:597326"/>
    </ligand>
</feature>
<comment type="miscellaneous">
    <text evidence="6">May also have succinyldiaminopimelate aminotransferase activity, thus carrying out the corresponding step in lysine biosynthesis.</text>
</comment>
<dbReference type="PIRSF" id="PIRSF000521">
    <property type="entry name" value="Transaminase_4ab_Lys_Orn"/>
    <property type="match status" value="1"/>
</dbReference>
<keyword evidence="6" id="KW-0963">Cytoplasm</keyword>
<evidence type="ECO:0000256" key="2">
    <source>
        <dbReference type="ARBA" id="ARBA00022576"/>
    </source>
</evidence>
<dbReference type="EC" id="2.6.1.11" evidence="6"/>
<gene>
    <name evidence="6" type="primary">argD</name>
    <name evidence="7" type="ORF">AWC06_15010</name>
</gene>
<feature type="modified residue" description="N6-(pyridoxal phosphate)lysine" evidence="6">
    <location>
        <position position="241"/>
    </location>
</feature>
<dbReference type="OrthoDB" id="9801052at2"/>
<keyword evidence="2 6" id="KW-0032">Aminotransferase</keyword>
<comment type="pathway">
    <text evidence="6">Amino-acid biosynthesis; L-arginine biosynthesis; N(2)-acetyl-L-ornithine from L-glutamate: step 4/4.</text>
</comment>
<dbReference type="NCBIfam" id="NF002325">
    <property type="entry name" value="PRK01278.1"/>
    <property type="match status" value="1"/>
</dbReference>
<dbReference type="PROSITE" id="PS00600">
    <property type="entry name" value="AA_TRANSFER_CLASS_3"/>
    <property type="match status" value="1"/>
</dbReference>
<dbReference type="UniPathway" id="UPA00068">
    <property type="reaction ID" value="UER00109"/>
</dbReference>
<comment type="caution">
    <text evidence="7">The sequence shown here is derived from an EMBL/GenBank/DDBJ whole genome shotgun (WGS) entry which is preliminary data.</text>
</comment>
<dbReference type="Pfam" id="PF00202">
    <property type="entry name" value="Aminotran_3"/>
    <property type="match status" value="1"/>
</dbReference>
<keyword evidence="4 6" id="KW-0808">Transferase</keyword>
<evidence type="ECO:0000313" key="7">
    <source>
        <dbReference type="EMBL" id="ORV60071.1"/>
    </source>
</evidence>
<evidence type="ECO:0000256" key="1">
    <source>
        <dbReference type="ARBA" id="ARBA00022571"/>
    </source>
</evidence>
<dbReference type="EMBL" id="LQOW01000022">
    <property type="protein sequence ID" value="ORV60071.1"/>
    <property type="molecule type" value="Genomic_DNA"/>
</dbReference>
<dbReference type="GO" id="GO:0006526">
    <property type="term" value="P:L-arginine biosynthetic process"/>
    <property type="evidence" value="ECO:0007669"/>
    <property type="project" value="UniProtKB-UniRule"/>
</dbReference>
<dbReference type="InterPro" id="IPR015422">
    <property type="entry name" value="PyrdxlP-dep_Trfase_small"/>
</dbReference>
<dbReference type="InterPro" id="IPR004636">
    <property type="entry name" value="AcOrn/SuccOrn_fam"/>
</dbReference>
<keyword evidence="5 6" id="KW-0663">Pyridoxal phosphate</keyword>
<comment type="similarity">
    <text evidence="6">Belongs to the class-III pyridoxal-phosphate-dependent aminotransferase family. ArgD subfamily.</text>
</comment>
<feature type="binding site" evidence="6">
    <location>
        <begin position="101"/>
        <end position="102"/>
    </location>
    <ligand>
        <name>pyridoxal 5'-phosphate</name>
        <dbReference type="ChEBI" id="CHEBI:597326"/>
    </ligand>
</feature>
<dbReference type="FunFam" id="3.40.640.10:FF:000004">
    <property type="entry name" value="Acetylornithine aminotransferase"/>
    <property type="match status" value="1"/>
</dbReference>
<keyword evidence="1 6" id="KW-0055">Arginine biosynthesis</keyword>
<name>A0A1X1UTN7_9MYCO</name>
<evidence type="ECO:0000256" key="5">
    <source>
        <dbReference type="ARBA" id="ARBA00022898"/>
    </source>
</evidence>
<evidence type="ECO:0000256" key="4">
    <source>
        <dbReference type="ARBA" id="ARBA00022679"/>
    </source>
</evidence>
<dbReference type="STRING" id="1260918.AWC06_15010"/>
<protein>
    <recommendedName>
        <fullName evidence="6">Acetylornithine aminotransferase</fullName>
        <shortName evidence="6">ACOAT</shortName>
        <ecNumber evidence="6">2.6.1.11</ecNumber>
    </recommendedName>
</protein>
<dbReference type="PANTHER" id="PTHR11986:SF79">
    <property type="entry name" value="ACETYLORNITHINE AMINOTRANSFERASE, MITOCHONDRIAL"/>
    <property type="match status" value="1"/>
</dbReference>
<dbReference type="InterPro" id="IPR050103">
    <property type="entry name" value="Class-III_PLP-dep_AT"/>
</dbReference>
<keyword evidence="8" id="KW-1185">Reference proteome</keyword>
<proteinExistence type="inferred from homology"/>
<comment type="catalytic activity">
    <reaction evidence="6">
        <text>N(2)-acetyl-L-ornithine + 2-oxoglutarate = N-acetyl-L-glutamate 5-semialdehyde + L-glutamate</text>
        <dbReference type="Rhea" id="RHEA:18049"/>
        <dbReference type="ChEBI" id="CHEBI:16810"/>
        <dbReference type="ChEBI" id="CHEBI:29123"/>
        <dbReference type="ChEBI" id="CHEBI:29985"/>
        <dbReference type="ChEBI" id="CHEBI:57805"/>
        <dbReference type="EC" id="2.6.1.11"/>
    </reaction>
</comment>
<dbReference type="Gene3D" id="3.90.1150.10">
    <property type="entry name" value="Aspartate Aminotransferase, domain 1"/>
    <property type="match status" value="1"/>
</dbReference>
<accession>A0A1X1UTN7</accession>
<dbReference type="PANTHER" id="PTHR11986">
    <property type="entry name" value="AMINOTRANSFERASE CLASS III"/>
    <property type="match status" value="1"/>
</dbReference>
<dbReference type="CDD" id="cd00610">
    <property type="entry name" value="OAT_like"/>
    <property type="match status" value="1"/>
</dbReference>
<evidence type="ECO:0000256" key="3">
    <source>
        <dbReference type="ARBA" id="ARBA00022605"/>
    </source>
</evidence>
<feature type="binding site" evidence="6">
    <location>
        <position position="130"/>
    </location>
    <ligand>
        <name>N(2)-acetyl-L-ornithine</name>
        <dbReference type="ChEBI" id="CHEBI:57805"/>
    </ligand>
</feature>
<dbReference type="Proteomes" id="UP000194000">
    <property type="component" value="Unassembled WGS sequence"/>
</dbReference>
<feature type="binding site" evidence="6">
    <location>
        <begin position="212"/>
        <end position="215"/>
    </location>
    <ligand>
        <name>pyridoxal 5'-phosphate</name>
        <dbReference type="ChEBI" id="CHEBI:597326"/>
    </ligand>
</feature>
<dbReference type="HAMAP" id="MF_01107">
    <property type="entry name" value="ArgD_aminotrans_3"/>
    <property type="match status" value="1"/>
</dbReference>
<dbReference type="NCBIfam" id="TIGR00707">
    <property type="entry name" value="argD"/>
    <property type="match status" value="1"/>
</dbReference>
<keyword evidence="3 6" id="KW-0028">Amino-acid biosynthesis</keyword>
<sequence length="388" mass="39857">MQQRWSAVMMNNYGVPPVALASGDGAVVTDVDGNSYLDLLGGIAVNVLGHRHPAVIDAVTRQMSTLGHTSNLYAAEPGIALAEALVALLGVEARVFFCNSGTEANELAFKLSRLTERTKLVAAQEAFHGRTMGSLALTGQPAKQAPFAPLPGDVTHVPYGDTDALAAAVGDDTAAVFLEPIMGESGVVVPPDGYLAAARDITSEHGALLVLDEVQTGMGRTGTFFAHQHDGVTPDVVTLAKGLGGGLPIGACLAVGPVAQLLTPGLHGSTFGGNPICAAAALAVLRVLAAEDLVRRAEVLGKSLRHGIESLHHPMVDHVRGRGLLCGVVLRSLAAKDVEIAARAAGFLINAAAPDVIRLAPPLIITEHQINAFVTALPGILDTAGGTP</sequence>
<dbReference type="InterPro" id="IPR015421">
    <property type="entry name" value="PyrdxlP-dep_Trfase_major"/>
</dbReference>
<dbReference type="NCBIfam" id="NF002874">
    <property type="entry name" value="PRK03244.1"/>
    <property type="match status" value="1"/>
</dbReference>
<dbReference type="InterPro" id="IPR005814">
    <property type="entry name" value="Aminotrans_3"/>
</dbReference>
<dbReference type="GO" id="GO:0005737">
    <property type="term" value="C:cytoplasm"/>
    <property type="evidence" value="ECO:0007669"/>
    <property type="project" value="UniProtKB-SubCell"/>
</dbReference>
<dbReference type="Gene3D" id="3.40.640.10">
    <property type="entry name" value="Type I PLP-dependent aspartate aminotransferase-like (Major domain)"/>
    <property type="match status" value="1"/>
</dbReference>